<dbReference type="PANTHER" id="PTHR35841:SF1">
    <property type="entry name" value="PHOSPHONATES-BINDING PERIPLASMIC PROTEIN"/>
    <property type="match status" value="1"/>
</dbReference>
<organism evidence="1 2">
    <name type="scientific">Candidatus Tanganyikabacteria bacterium</name>
    <dbReference type="NCBI Taxonomy" id="2961651"/>
    <lineage>
        <taxon>Bacteria</taxon>
        <taxon>Bacillati</taxon>
        <taxon>Candidatus Sericytochromatia</taxon>
        <taxon>Candidatus Tanganyikabacteria</taxon>
    </lineage>
</organism>
<dbReference type="Proteomes" id="UP000703893">
    <property type="component" value="Unassembled WGS sequence"/>
</dbReference>
<proteinExistence type="predicted"/>
<evidence type="ECO:0000313" key="2">
    <source>
        <dbReference type="Proteomes" id="UP000703893"/>
    </source>
</evidence>
<accession>A0A938BPE4</accession>
<feature type="non-terminal residue" evidence="1">
    <location>
        <position position="144"/>
    </location>
</feature>
<dbReference type="PANTHER" id="PTHR35841">
    <property type="entry name" value="PHOSPHONATES-BINDING PERIPLASMIC PROTEIN"/>
    <property type="match status" value="1"/>
</dbReference>
<reference evidence="1 2" key="1">
    <citation type="submission" date="2019-03" db="EMBL/GenBank/DDBJ databases">
        <title>Lake Tanganyika Metagenome-Assembled Genomes (MAGs).</title>
        <authorList>
            <person name="Tran P."/>
        </authorList>
    </citation>
    <scope>NUCLEOTIDE SEQUENCE [LARGE SCALE GENOMIC DNA]</scope>
    <source>
        <strain evidence="1">K_DeepCast_65m_m2_236</strain>
    </source>
</reference>
<name>A0A938BPE4_9BACT</name>
<evidence type="ECO:0000313" key="1">
    <source>
        <dbReference type="EMBL" id="MBM3276049.1"/>
    </source>
</evidence>
<dbReference type="SUPFAM" id="SSF53850">
    <property type="entry name" value="Periplasmic binding protein-like II"/>
    <property type="match status" value="1"/>
</dbReference>
<dbReference type="AlphaFoldDB" id="A0A938BPE4"/>
<dbReference type="Gene3D" id="3.40.190.10">
    <property type="entry name" value="Periplasmic binding protein-like II"/>
    <property type="match status" value="1"/>
</dbReference>
<gene>
    <name evidence="1" type="ORF">FJZ00_12930</name>
</gene>
<protein>
    <submittedName>
        <fullName evidence="1">PhnD/SsuA/transferrin family substrate-binding protein</fullName>
    </submittedName>
</protein>
<dbReference type="EMBL" id="VGJX01000836">
    <property type="protein sequence ID" value="MBM3276049.1"/>
    <property type="molecule type" value="Genomic_DNA"/>
</dbReference>
<dbReference type="Pfam" id="PF12974">
    <property type="entry name" value="Phosphonate-bd"/>
    <property type="match status" value="1"/>
</dbReference>
<sequence length="144" mass="15781">MSALAPNAAPYLRAIVDWTARATGLPLMFDDLTPWPDSEADLYRGAAAFGFVCGLPYVLEAHCVEALAAPVMTGARYGGKPIYFSDLVVRKESRFLKFEDLRGTSFVYNEPGSHSGYNIVRYHLAQNGHCGKFFSRVTGSGSHQ</sequence>
<comment type="caution">
    <text evidence="1">The sequence shown here is derived from an EMBL/GenBank/DDBJ whole genome shotgun (WGS) entry which is preliminary data.</text>
</comment>